<organism evidence="1 2">
    <name type="scientific">Mucilaginibacter myungsuensis</name>
    <dbReference type="NCBI Taxonomy" id="649104"/>
    <lineage>
        <taxon>Bacteria</taxon>
        <taxon>Pseudomonadati</taxon>
        <taxon>Bacteroidota</taxon>
        <taxon>Sphingobacteriia</taxon>
        <taxon>Sphingobacteriales</taxon>
        <taxon>Sphingobacteriaceae</taxon>
        <taxon>Mucilaginibacter</taxon>
    </lineage>
</organism>
<protein>
    <submittedName>
        <fullName evidence="1">Uncharacterized protein</fullName>
    </submittedName>
</protein>
<name>A0A929KSW2_9SPHI</name>
<proteinExistence type="predicted"/>
<accession>A0A929KSW2</accession>
<dbReference type="AlphaFoldDB" id="A0A929KSW2"/>
<dbReference type="Proteomes" id="UP000622475">
    <property type="component" value="Unassembled WGS sequence"/>
</dbReference>
<dbReference type="RefSeq" id="WP_194110112.1">
    <property type="nucleotide sequence ID" value="NZ_JADFFL010000001.1"/>
</dbReference>
<sequence length="48" mass="5991">MNKLHPFNQIIRYTKRPEDPNTERTEIRERTVDFIFDKIEELISQYQH</sequence>
<keyword evidence="2" id="KW-1185">Reference proteome</keyword>
<gene>
    <name evidence="1" type="ORF">IRJ16_03445</name>
</gene>
<reference evidence="1" key="1">
    <citation type="submission" date="2020-10" db="EMBL/GenBank/DDBJ databases">
        <title>Mucilaginibacter mali sp. nov., isolated from rhizosphere soil of apple orchard.</title>
        <authorList>
            <person name="Lee J.-S."/>
            <person name="Kim H.S."/>
            <person name="Kim J.-S."/>
        </authorList>
    </citation>
    <scope>NUCLEOTIDE SEQUENCE</scope>
    <source>
        <strain evidence="1">KCTC 22746</strain>
    </source>
</reference>
<evidence type="ECO:0000313" key="1">
    <source>
        <dbReference type="EMBL" id="MBE9660926.1"/>
    </source>
</evidence>
<dbReference type="EMBL" id="JADFFL010000001">
    <property type="protein sequence ID" value="MBE9660926.1"/>
    <property type="molecule type" value="Genomic_DNA"/>
</dbReference>
<comment type="caution">
    <text evidence="1">The sequence shown here is derived from an EMBL/GenBank/DDBJ whole genome shotgun (WGS) entry which is preliminary data.</text>
</comment>
<evidence type="ECO:0000313" key="2">
    <source>
        <dbReference type="Proteomes" id="UP000622475"/>
    </source>
</evidence>